<feature type="region of interest" description="Disordered" evidence="2">
    <location>
        <begin position="1001"/>
        <end position="1071"/>
    </location>
</feature>
<dbReference type="GeneID" id="112932213"/>
<reference evidence="5" key="1">
    <citation type="submission" date="2025-08" db="UniProtKB">
        <authorList>
            <consortium name="RefSeq"/>
        </authorList>
    </citation>
    <scope>IDENTIFICATION</scope>
    <source>
        <tissue evidence="5">Cell line</tissue>
    </source>
</reference>
<accession>A0ABM4YMS3</accession>
<dbReference type="PROSITE" id="PS00028">
    <property type="entry name" value="ZINC_FINGER_C2H2_1"/>
    <property type="match status" value="2"/>
</dbReference>
<dbReference type="PROSITE" id="PS50157">
    <property type="entry name" value="ZINC_FINGER_C2H2_2"/>
    <property type="match status" value="2"/>
</dbReference>
<keyword evidence="4" id="KW-1185">Reference proteome</keyword>
<protein>
    <submittedName>
        <fullName evidence="5">Zinc finger protein 831 isoform X1</fullName>
    </submittedName>
</protein>
<dbReference type="InterPro" id="IPR036236">
    <property type="entry name" value="Znf_C2H2_sf"/>
</dbReference>
<dbReference type="Pfam" id="PF00096">
    <property type="entry name" value="zf-C2H2"/>
    <property type="match status" value="1"/>
</dbReference>
<feature type="region of interest" description="Disordered" evidence="2">
    <location>
        <begin position="191"/>
        <end position="253"/>
    </location>
</feature>
<feature type="region of interest" description="Disordered" evidence="2">
    <location>
        <begin position="707"/>
        <end position="882"/>
    </location>
</feature>
<feature type="compositionally biased region" description="Basic residues" evidence="2">
    <location>
        <begin position="1281"/>
        <end position="1299"/>
    </location>
</feature>
<name>A0ABM4YMS3_VULVU</name>
<feature type="compositionally biased region" description="Polar residues" evidence="2">
    <location>
        <begin position="1051"/>
        <end position="1065"/>
    </location>
</feature>
<feature type="compositionally biased region" description="Polar residues" evidence="2">
    <location>
        <begin position="1030"/>
        <end position="1043"/>
    </location>
</feature>
<dbReference type="PANTHER" id="PTHR47166">
    <property type="entry name" value="ZINC FINGER PROTEIN 831"/>
    <property type="match status" value="1"/>
</dbReference>
<dbReference type="Proteomes" id="UP001652641">
    <property type="component" value="Chromosome 14"/>
</dbReference>
<dbReference type="SMART" id="SM00355">
    <property type="entry name" value="ZnF_C2H2"/>
    <property type="match status" value="2"/>
</dbReference>
<dbReference type="Gene3D" id="3.30.160.60">
    <property type="entry name" value="Classic Zinc Finger"/>
    <property type="match status" value="2"/>
</dbReference>
<gene>
    <name evidence="5" type="primary">ZNF831</name>
</gene>
<feature type="compositionally biased region" description="Low complexity" evidence="2">
    <location>
        <begin position="1393"/>
        <end position="1406"/>
    </location>
</feature>
<feature type="region of interest" description="Disordered" evidence="2">
    <location>
        <begin position="1"/>
        <end position="38"/>
    </location>
</feature>
<dbReference type="InterPro" id="IPR013087">
    <property type="entry name" value="Znf_C2H2_type"/>
</dbReference>
<feature type="compositionally biased region" description="Low complexity" evidence="2">
    <location>
        <begin position="580"/>
        <end position="593"/>
    </location>
</feature>
<dbReference type="SUPFAM" id="SSF57667">
    <property type="entry name" value="beta-beta-alpha zinc fingers"/>
    <property type="match status" value="1"/>
</dbReference>
<feature type="compositionally biased region" description="Basic and acidic residues" evidence="2">
    <location>
        <begin position="338"/>
        <end position="354"/>
    </location>
</feature>
<keyword evidence="1" id="KW-0863">Zinc-finger</keyword>
<dbReference type="PANTHER" id="PTHR47166:SF1">
    <property type="entry name" value="ZINC FINGER PROTEIN 831"/>
    <property type="match status" value="1"/>
</dbReference>
<feature type="region of interest" description="Disordered" evidence="2">
    <location>
        <begin position="330"/>
        <end position="381"/>
    </location>
</feature>
<sequence length="1693" mass="179037">MEVPELTRHASPARDQPAPAPGQPGAPGGQVSPHLTLGPVILPPEQGLAPTVFLKALPIPLYHTVPPGGLQPRAPLVTRSLDGGSVPFILSPLLRPEGPGPTQVGKPAAPALTVNIVGTLPVLSPGVGPTLGSPGKVRNAGKYLCPHCGRDCLKPSVLEKHIRSHTGERPFPCATCGIAFKTQSNLYKHRRTQTHLNHSRLSSESDGGGGSLLEEGEKAGESSRADGMGDSCSQRVGGGARPERPLCPGAQGAGQCSVSAMRLPSVTKTLGLKLEAVPCPGSTFADRETPMDAAAHPASPGLALAGCQPRFKPPEQTSPTASRLCSLQQQQMAMSSEKPWDAKASEGRLRKCESTDSGYLSRSDSAEQPPAPGSPLEHNTVSEGEVALGPGGPGLQLEKKQLEERIAWLISHNQAVVDDSQLDNVRPRKTVLCKQGSIDLPMPYTYKDSFHFDIRALQPSRRRPATVSSARSTFIPPDRARPLFFHSVPTQLSTTVACVPVTRSNSLPFVEGTRTWQELLDPRDACLRRQKPLSPKPAPTRLVDVLSGPPRALVRQAAVEDLLFPPTGDSLAPAEDPDGNKAAAGEGAASKGRAANKKCSQRKLKMFSQDKWQVYGNETFRRIYQKMKTSCHGGKKAKEVTVGSRTELDFPLQEELPGNEGIVSSQDRRYPVHGDAPVGAKPGPCRSSLAPEGFLVIEPPKQREMVTRAGVSDQPGVNRATSPPTFNCREPPCLGSKSPLLSPDERLGLGCQLPPAPGPLKGGDLEAPTPVLPDPELEGGTCDGGGKETCPWTHTVLRRPSGSSGEPQASENKLPSERKKLKVEKLSCQEQSEPPGTETEAPGGPLQATSLPSQNQDSDSGDKPGGLRESTDSVARGRAGQPCKPLEVCGASAAPSVAPRQVGLREEILPHPAAPSHLAAQSRASGALTALVDTLFPPKYLLRLPQGETHPPASVALGPGQVQDPLCRRRWPEEQTSFVGSGLGTFLPPCPASGLVLGGAQSFEEDPSWSRPWGRNKGVQGKEKGDMDTGTPTAGQSPGSSTGAPREKTSFLPTPTCATRKSGTPDTRHPCMGRTAVGARLSGGVLSPCALSRDLGGSPENVPEDPPSGPLAGLNSCHSFLSAPTPPSWPELASCTHSDTGWSFRAHSPFPSLRAEPRLTWCCLSRSLPLPREQKEKAASVYLALHFLGGSPQDKGPDAQPVSRAMVGGQTRTGLGEGGQVQTSKLSCPVASGMVSQERVSEPEWKKGLPWRKAKMFRGSGKQKLSIRSRRYKGSFLQSRTQRRGSGPRRQLRVLRKDRHLPQLGGLGPHGTPKQPSSEMTEDKVSTGGETQRGSFLQRCRASSGNAHVGRIQQRLSGLRSGLNLQDKPSRAASELPMGCGQREEEAGPRQTSGSFSPSTSSRAGSGIDEVTMKEIFPAAGGHGDRCPQSIAAGSELSEHSDSCVAVANDSLLCQGRGLSMGLLETQPLPSHEQVSVDLKPYIFSDAQEPSSFGSKGTSPCQDVVPCVAAICVPGERAGRATLGIHIVEPQDHRATGEALTQSSPDRKARAEGVSPSVLPGRPSSGQRISGLVLLGSTGKTRLEIPASGPGSASSYQEEGELKTFFPPGGRYGYGEMIIPCPPLGNDSGKCQGSGLTAVKDHVVPSNPGQPRESPEASSKTVKRRGLEGLRKQTRVEVSDTSSDDEDRLVIEM</sequence>
<evidence type="ECO:0000313" key="4">
    <source>
        <dbReference type="Proteomes" id="UP001652641"/>
    </source>
</evidence>
<keyword evidence="1" id="KW-0479">Metal-binding</keyword>
<feature type="region of interest" description="Disordered" evidence="2">
    <location>
        <begin position="1256"/>
        <end position="1335"/>
    </location>
</feature>
<feature type="region of interest" description="Disordered" evidence="2">
    <location>
        <begin position="1533"/>
        <end position="1569"/>
    </location>
</feature>
<evidence type="ECO:0000313" key="5">
    <source>
        <dbReference type="RefSeq" id="XP_072591600.1"/>
    </source>
</evidence>
<feature type="compositionally biased region" description="Basic and acidic residues" evidence="2">
    <location>
        <begin position="814"/>
        <end position="827"/>
    </location>
</feature>
<feature type="compositionally biased region" description="Polar residues" evidence="2">
    <location>
        <begin position="847"/>
        <end position="858"/>
    </location>
</feature>
<keyword evidence="1" id="KW-0862">Zinc</keyword>
<feature type="region of interest" description="Disordered" evidence="2">
    <location>
        <begin position="1630"/>
        <end position="1693"/>
    </location>
</feature>
<feature type="domain" description="C2H2-type" evidence="3">
    <location>
        <begin position="143"/>
        <end position="170"/>
    </location>
</feature>
<evidence type="ECO:0000259" key="3">
    <source>
        <dbReference type="PROSITE" id="PS50157"/>
    </source>
</evidence>
<evidence type="ECO:0000256" key="1">
    <source>
        <dbReference type="PROSITE-ProRule" id="PRU00042"/>
    </source>
</evidence>
<feature type="region of interest" description="Disordered" evidence="2">
    <location>
        <begin position="564"/>
        <end position="600"/>
    </location>
</feature>
<feature type="compositionally biased region" description="Polar residues" evidence="2">
    <location>
        <begin position="801"/>
        <end position="813"/>
    </location>
</feature>
<organism evidence="4 5">
    <name type="scientific">Vulpes vulpes</name>
    <name type="common">Red fox</name>
    <dbReference type="NCBI Taxonomy" id="9627"/>
    <lineage>
        <taxon>Eukaryota</taxon>
        <taxon>Metazoa</taxon>
        <taxon>Chordata</taxon>
        <taxon>Craniata</taxon>
        <taxon>Vertebrata</taxon>
        <taxon>Euteleostomi</taxon>
        <taxon>Mammalia</taxon>
        <taxon>Eutheria</taxon>
        <taxon>Laurasiatheria</taxon>
        <taxon>Carnivora</taxon>
        <taxon>Caniformia</taxon>
        <taxon>Canidae</taxon>
        <taxon>Vulpes</taxon>
    </lineage>
</organism>
<proteinExistence type="predicted"/>
<feature type="compositionally biased region" description="Low complexity" evidence="2">
    <location>
        <begin position="833"/>
        <end position="845"/>
    </location>
</feature>
<feature type="region of interest" description="Disordered" evidence="2">
    <location>
        <begin position="1360"/>
        <end position="1406"/>
    </location>
</feature>
<dbReference type="RefSeq" id="XP_072591600.1">
    <property type="nucleotide sequence ID" value="XM_072735499.1"/>
</dbReference>
<evidence type="ECO:0000256" key="2">
    <source>
        <dbReference type="SAM" id="MobiDB-lite"/>
    </source>
</evidence>
<feature type="compositionally biased region" description="Basic and acidic residues" evidence="2">
    <location>
        <begin position="215"/>
        <end position="224"/>
    </location>
</feature>
<feature type="compositionally biased region" description="Basic and acidic residues" evidence="2">
    <location>
        <begin position="860"/>
        <end position="871"/>
    </location>
</feature>
<feature type="domain" description="C2H2-type" evidence="3">
    <location>
        <begin position="171"/>
        <end position="200"/>
    </location>
</feature>
<feature type="compositionally biased region" description="Basic and acidic residues" evidence="2">
    <location>
        <begin position="1665"/>
        <end position="1678"/>
    </location>
</feature>